<comment type="similarity">
    <text evidence="8">Belongs to the insect chemoreceptor superfamily. Gustatory receptor (GR) family.</text>
</comment>
<organism evidence="9 10">
    <name type="scientific">Zootermopsis nevadensis</name>
    <name type="common">Dampwood termite</name>
    <dbReference type="NCBI Taxonomy" id="136037"/>
    <lineage>
        <taxon>Eukaryota</taxon>
        <taxon>Metazoa</taxon>
        <taxon>Ecdysozoa</taxon>
        <taxon>Arthropoda</taxon>
        <taxon>Hexapoda</taxon>
        <taxon>Insecta</taxon>
        <taxon>Pterygota</taxon>
        <taxon>Neoptera</taxon>
        <taxon>Polyneoptera</taxon>
        <taxon>Dictyoptera</taxon>
        <taxon>Blattodea</taxon>
        <taxon>Blattoidea</taxon>
        <taxon>Termitoidae</taxon>
        <taxon>Termopsidae</taxon>
        <taxon>Zootermopsis</taxon>
    </lineage>
</organism>
<keyword evidence="10" id="KW-1185">Reference proteome</keyword>
<dbReference type="GO" id="GO:0005886">
    <property type="term" value="C:plasma membrane"/>
    <property type="evidence" value="ECO:0007669"/>
    <property type="project" value="UniProtKB-SubCell"/>
</dbReference>
<evidence type="ECO:0000313" key="10">
    <source>
        <dbReference type="Proteomes" id="UP000027135"/>
    </source>
</evidence>
<evidence type="ECO:0000256" key="5">
    <source>
        <dbReference type="ARBA" id="ARBA00023136"/>
    </source>
</evidence>
<keyword evidence="3 8" id="KW-0812">Transmembrane</keyword>
<dbReference type="InterPro" id="IPR013604">
    <property type="entry name" value="7TM_chemorcpt"/>
</dbReference>
<comment type="function">
    <text evidence="8">Gustatory receptor which mediates acceptance or avoidance behavior, depending on its substrates.</text>
</comment>
<feature type="transmembrane region" description="Helical" evidence="8">
    <location>
        <begin position="318"/>
        <end position="338"/>
    </location>
</feature>
<evidence type="ECO:0000313" key="9">
    <source>
        <dbReference type="EMBL" id="KDR19192.1"/>
    </source>
</evidence>
<evidence type="ECO:0000256" key="8">
    <source>
        <dbReference type="RuleBase" id="RU363108"/>
    </source>
</evidence>
<evidence type="ECO:0000256" key="6">
    <source>
        <dbReference type="ARBA" id="ARBA00023170"/>
    </source>
</evidence>
<keyword evidence="2 8" id="KW-1003">Cell membrane</keyword>
<dbReference type="EMBL" id="KK852657">
    <property type="protein sequence ID" value="KDR19192.1"/>
    <property type="molecule type" value="Genomic_DNA"/>
</dbReference>
<keyword evidence="5 8" id="KW-0472">Membrane</keyword>
<proteinExistence type="inferred from homology"/>
<dbReference type="AlphaFoldDB" id="A0A067R9A0"/>
<dbReference type="eggNOG" id="ENOG502SPS2">
    <property type="taxonomic scope" value="Eukaryota"/>
</dbReference>
<feature type="transmembrane region" description="Helical" evidence="8">
    <location>
        <begin position="217"/>
        <end position="239"/>
    </location>
</feature>
<keyword evidence="7 8" id="KW-0807">Transducer</keyword>
<keyword evidence="4 8" id="KW-1133">Transmembrane helix</keyword>
<accession>A0A067R9A0</accession>
<gene>
    <name evidence="9" type="ORF">L798_06246</name>
</gene>
<feature type="transmembrane region" description="Helical" evidence="8">
    <location>
        <begin position="137"/>
        <end position="154"/>
    </location>
</feature>
<sequence>MTMLHCNKSFSKMTTTITEYGGYIPPKRTASKSAARVFPQPLFVSPISHTGSEDRQPATNLYFSELWPLFYLLKLLGVFPYYVSSSGKLAFKLMSMTTLYATASTTVTTVGSILTIIQKYSKLSAEKMKFEDAIVQINLFGGFFFIAILPFVYYTETRKRIQFINRWGIFQEEFRRVTGKTVDLGLGRRARFFVVMSLHFSVFGVISLGVLVGGFSWWQYCISGLFETMLLLMPAVWYLTCRGLIRAAKALGNEVEQNLLHHGFRHTDALVQFKFLWLHLSKLTQDAGRSMGFTYGVFTLFCFGGLVVSSYGYFVSGIILITQGLAFTAFFFSTILYVQCTFAQLATEEVGSKFQDRVQIILEKYPLISGTQEEIHRFLAMICSNPPVINFCGFVDINRGLITSLMSQTLTYLIVMTQINKN</sequence>
<dbReference type="Pfam" id="PF08395">
    <property type="entry name" value="7tm_7"/>
    <property type="match status" value="1"/>
</dbReference>
<evidence type="ECO:0000256" key="4">
    <source>
        <dbReference type="ARBA" id="ARBA00022989"/>
    </source>
</evidence>
<evidence type="ECO:0000256" key="2">
    <source>
        <dbReference type="ARBA" id="ARBA00022475"/>
    </source>
</evidence>
<dbReference type="GO" id="GO:0050909">
    <property type="term" value="P:sensory perception of taste"/>
    <property type="evidence" value="ECO:0007669"/>
    <property type="project" value="InterPro"/>
</dbReference>
<feature type="transmembrane region" description="Helical" evidence="8">
    <location>
        <begin position="292"/>
        <end position="312"/>
    </location>
</feature>
<feature type="transmembrane region" description="Helical" evidence="8">
    <location>
        <begin position="192"/>
        <end position="211"/>
    </location>
</feature>
<dbReference type="STRING" id="136037.A0A067R9A0"/>
<evidence type="ECO:0000256" key="1">
    <source>
        <dbReference type="ARBA" id="ARBA00004651"/>
    </source>
</evidence>
<dbReference type="GO" id="GO:0043025">
    <property type="term" value="C:neuronal cell body"/>
    <property type="evidence" value="ECO:0007669"/>
    <property type="project" value="TreeGrafter"/>
</dbReference>
<dbReference type="PANTHER" id="PTHR21143">
    <property type="entry name" value="INVERTEBRATE GUSTATORY RECEPTOR"/>
    <property type="match status" value="1"/>
</dbReference>
<reference evidence="9 10" key="1">
    <citation type="journal article" date="2014" name="Nat. Commun.">
        <title>Molecular traces of alternative social organization in a termite genome.</title>
        <authorList>
            <person name="Terrapon N."/>
            <person name="Li C."/>
            <person name="Robertson H.M."/>
            <person name="Ji L."/>
            <person name="Meng X."/>
            <person name="Booth W."/>
            <person name="Chen Z."/>
            <person name="Childers C.P."/>
            <person name="Glastad K.M."/>
            <person name="Gokhale K."/>
            <person name="Gowin J."/>
            <person name="Gronenberg W."/>
            <person name="Hermansen R.A."/>
            <person name="Hu H."/>
            <person name="Hunt B.G."/>
            <person name="Huylmans A.K."/>
            <person name="Khalil S.M."/>
            <person name="Mitchell R.D."/>
            <person name="Munoz-Torres M.C."/>
            <person name="Mustard J.A."/>
            <person name="Pan H."/>
            <person name="Reese J.T."/>
            <person name="Scharf M.E."/>
            <person name="Sun F."/>
            <person name="Vogel H."/>
            <person name="Xiao J."/>
            <person name="Yang W."/>
            <person name="Yang Z."/>
            <person name="Yang Z."/>
            <person name="Zhou J."/>
            <person name="Zhu J."/>
            <person name="Brent C.S."/>
            <person name="Elsik C.G."/>
            <person name="Goodisman M.A."/>
            <person name="Liberles D.A."/>
            <person name="Roe R.M."/>
            <person name="Vargo E.L."/>
            <person name="Vilcinskas A."/>
            <person name="Wang J."/>
            <person name="Bornberg-Bauer E."/>
            <person name="Korb J."/>
            <person name="Zhang G."/>
            <person name="Liebig J."/>
        </authorList>
    </citation>
    <scope>NUCLEOTIDE SEQUENCE [LARGE SCALE GENOMIC DNA]</scope>
    <source>
        <tissue evidence="9">Whole organism</tissue>
    </source>
</reference>
<dbReference type="GO" id="GO:0030424">
    <property type="term" value="C:axon"/>
    <property type="evidence" value="ECO:0007669"/>
    <property type="project" value="TreeGrafter"/>
</dbReference>
<dbReference type="Proteomes" id="UP000027135">
    <property type="component" value="Unassembled WGS sequence"/>
</dbReference>
<protein>
    <recommendedName>
        <fullName evidence="8">Gustatory receptor</fullName>
    </recommendedName>
</protein>
<feature type="transmembrane region" description="Helical" evidence="8">
    <location>
        <begin position="96"/>
        <end position="117"/>
    </location>
</feature>
<evidence type="ECO:0000256" key="7">
    <source>
        <dbReference type="ARBA" id="ARBA00023224"/>
    </source>
</evidence>
<name>A0A067R9A0_ZOONE</name>
<dbReference type="PANTHER" id="PTHR21143:SF121">
    <property type="entry name" value="GUSTATORY AND ODORANT RECEPTOR 21A"/>
    <property type="match status" value="1"/>
</dbReference>
<feature type="transmembrane region" description="Helical" evidence="8">
    <location>
        <begin position="66"/>
        <end position="84"/>
    </location>
</feature>
<dbReference type="InParanoid" id="A0A067R9A0"/>
<dbReference type="GO" id="GO:0030425">
    <property type="term" value="C:dendrite"/>
    <property type="evidence" value="ECO:0007669"/>
    <property type="project" value="TreeGrafter"/>
</dbReference>
<dbReference type="GO" id="GO:0007165">
    <property type="term" value="P:signal transduction"/>
    <property type="evidence" value="ECO:0007669"/>
    <property type="project" value="UniProtKB-KW"/>
</dbReference>
<comment type="subcellular location">
    <subcellularLocation>
        <location evidence="1 8">Cell membrane</location>
        <topology evidence="1 8">Multi-pass membrane protein</topology>
    </subcellularLocation>
</comment>
<keyword evidence="6 8" id="KW-0675">Receptor</keyword>
<evidence type="ECO:0000256" key="3">
    <source>
        <dbReference type="ARBA" id="ARBA00022692"/>
    </source>
</evidence>